<evidence type="ECO:0000313" key="2">
    <source>
        <dbReference type="Proteomes" id="UP000193006"/>
    </source>
</evidence>
<reference evidence="1 2" key="1">
    <citation type="submission" date="2017-04" db="EMBL/GenBank/DDBJ databases">
        <title>Bacillus krulwichiae AM31D Genome sequencing and assembly.</title>
        <authorList>
            <person name="Krulwich T.A."/>
            <person name="Anastor L."/>
            <person name="Ehrlich R."/>
            <person name="Ehrlich G.D."/>
            <person name="Janto B."/>
        </authorList>
    </citation>
    <scope>NUCLEOTIDE SEQUENCE [LARGE SCALE GENOMIC DNA]</scope>
    <source>
        <strain evidence="1 2">AM31D</strain>
    </source>
</reference>
<proteinExistence type="predicted"/>
<dbReference type="AlphaFoldDB" id="A0A1X9MA67"/>
<dbReference type="STRING" id="199441.BkAM31D_10940"/>
<dbReference type="Proteomes" id="UP000193006">
    <property type="component" value="Chromosome"/>
</dbReference>
<evidence type="ECO:0008006" key="3">
    <source>
        <dbReference type="Google" id="ProtNLM"/>
    </source>
</evidence>
<keyword evidence="2" id="KW-1185">Reference proteome</keyword>
<evidence type="ECO:0000313" key="1">
    <source>
        <dbReference type="EMBL" id="ARK30298.1"/>
    </source>
</evidence>
<name>A0A1X9MA67_9BACI</name>
<dbReference type="EMBL" id="CP020814">
    <property type="protein sequence ID" value="ARK30298.1"/>
    <property type="molecule type" value="Genomic_DNA"/>
</dbReference>
<organism evidence="1 2">
    <name type="scientific">Halalkalibacter krulwichiae</name>
    <dbReference type="NCBI Taxonomy" id="199441"/>
    <lineage>
        <taxon>Bacteria</taxon>
        <taxon>Bacillati</taxon>
        <taxon>Bacillota</taxon>
        <taxon>Bacilli</taxon>
        <taxon>Bacillales</taxon>
        <taxon>Bacillaceae</taxon>
        <taxon>Halalkalibacter</taxon>
    </lineage>
</organism>
<dbReference type="KEGG" id="bkw:BkAM31D_10940"/>
<accession>A0A1X9MA67</accession>
<protein>
    <recommendedName>
        <fullName evidence="3">ABC transporter periplasmic binding protein yphF</fullName>
    </recommendedName>
</protein>
<dbReference type="PROSITE" id="PS51257">
    <property type="entry name" value="PROKAR_LIPOPROTEIN"/>
    <property type="match status" value="1"/>
</dbReference>
<sequence precursor="true">MMNRLFGSFILLVVLLLSGCMFPDDQRAENRIPYPDQLQSVQHAVEQFQTDTGVLPIRTFDKHTPIYQRYIVDFNQLIPRYLQQPPGTAFENGGVFQYVLVNVEEEPEVRVIDLTSQNEVRQLQQRLNDYMRQHQFAPIEEMLDTGLFKLDHEALNYKEAPHVKSPYHDTLLPLLLTNDGEIIIDYRIDLNMMLQENEVDLQKGEDIRSLLYENSPFVPFRSVPYVIDDHGEPSYAMNLRKK</sequence>
<gene>
    <name evidence="1" type="ORF">BkAM31D_10940</name>
</gene>